<keyword evidence="4" id="KW-1185">Reference proteome</keyword>
<sequence length="567" mass="63563">MNTPSAEEERMRLMGRGAISFFQSTTSFMSQTINPALPRSSFVFTAAGLDVDPHPCDGQSISTNTYSVPGLPSFQSTVQIPPFDYSTQNFPKVAVSNTYMASVKRTFEKIFPEGDNVDKRFKQTPGESQGATSASSAGCISRSVKQLFDTDAPRQKDKSIRGDPSSFKRKWDYKTSKHYKQTKGCAFSLLSYNVLAQGLLEDNRYLYRNVRPKYLDWRYRKDNLLYELLYLGGDILCLQEVERIHYEDFFQPNLGQCGYAGVYKQRTGIKSDGCAIFFKTNKFNLVMFKAVSFRKSNISLLDRDNVGVIVLLQSVQEPKVNVCVATTHLLFNPRRGDIKIAQLGLFLAEIDKISHSKTEKGDYEQCPVILCGDMNSVPGSPLSKFIQNGEMDFNNVLKGDVSGQTEGRRGPAKILGRPLLPSALNITRNCQFVSALDERKETKSSSSKNQTKDENSKEHWGSWTQVGSTQGVDEMVVRHPFTFSSVYPLDEKNKAVTSNHANTNCMVDYIFFSAPRDRSSKGTRGRLELLSSLQLFTDEEATEMGGLPNSIWSSDHFSLMASFLLKP</sequence>
<evidence type="ECO:0000259" key="2">
    <source>
        <dbReference type="Pfam" id="PF03372"/>
    </source>
</evidence>
<feature type="region of interest" description="Disordered" evidence="1">
    <location>
        <begin position="437"/>
        <end position="465"/>
    </location>
</feature>
<dbReference type="Pfam" id="PF03372">
    <property type="entry name" value="Exo_endo_phos"/>
    <property type="match status" value="1"/>
</dbReference>
<dbReference type="AlphaFoldDB" id="A0A9Q1CIC4"/>
<evidence type="ECO:0000256" key="1">
    <source>
        <dbReference type="SAM" id="MobiDB-lite"/>
    </source>
</evidence>
<proteinExistence type="predicted"/>
<dbReference type="PANTHER" id="PTHR12121">
    <property type="entry name" value="CARBON CATABOLITE REPRESSOR PROTEIN 4"/>
    <property type="match status" value="1"/>
</dbReference>
<dbReference type="EMBL" id="JAIZAY010000003">
    <property type="protein sequence ID" value="KAJ8045892.1"/>
    <property type="molecule type" value="Genomic_DNA"/>
</dbReference>
<dbReference type="SUPFAM" id="SSF56219">
    <property type="entry name" value="DNase I-like"/>
    <property type="match status" value="1"/>
</dbReference>
<accession>A0A9Q1CIC4</accession>
<evidence type="ECO:0000313" key="4">
    <source>
        <dbReference type="Proteomes" id="UP001152320"/>
    </source>
</evidence>
<organism evidence="3 4">
    <name type="scientific">Holothuria leucospilota</name>
    <name type="common">Black long sea cucumber</name>
    <name type="synonym">Mertensiothuria leucospilota</name>
    <dbReference type="NCBI Taxonomy" id="206669"/>
    <lineage>
        <taxon>Eukaryota</taxon>
        <taxon>Metazoa</taxon>
        <taxon>Echinodermata</taxon>
        <taxon>Eleutherozoa</taxon>
        <taxon>Echinozoa</taxon>
        <taxon>Holothuroidea</taxon>
        <taxon>Aspidochirotacea</taxon>
        <taxon>Aspidochirotida</taxon>
        <taxon>Holothuriidae</taxon>
        <taxon>Holothuria</taxon>
    </lineage>
</organism>
<feature type="compositionally biased region" description="Basic and acidic residues" evidence="1">
    <location>
        <begin position="450"/>
        <end position="460"/>
    </location>
</feature>
<dbReference type="Proteomes" id="UP001152320">
    <property type="component" value="Chromosome 3"/>
</dbReference>
<feature type="compositionally biased region" description="Polar residues" evidence="1">
    <location>
        <begin position="125"/>
        <end position="138"/>
    </location>
</feature>
<feature type="region of interest" description="Disordered" evidence="1">
    <location>
        <begin position="118"/>
        <end position="138"/>
    </location>
</feature>
<evidence type="ECO:0000313" key="3">
    <source>
        <dbReference type="EMBL" id="KAJ8045892.1"/>
    </source>
</evidence>
<name>A0A9Q1CIC4_HOLLE</name>
<dbReference type="InterPro" id="IPR005135">
    <property type="entry name" value="Endo/exonuclease/phosphatase"/>
</dbReference>
<comment type="caution">
    <text evidence="3">The sequence shown here is derived from an EMBL/GenBank/DDBJ whole genome shotgun (WGS) entry which is preliminary data.</text>
</comment>
<dbReference type="InterPro" id="IPR036691">
    <property type="entry name" value="Endo/exonu/phosph_ase_sf"/>
</dbReference>
<dbReference type="InterPro" id="IPR050410">
    <property type="entry name" value="CCR4/nocturin_mRNA_transcr"/>
</dbReference>
<protein>
    <submittedName>
        <fullName evidence="3">Protein angel-like 2</fullName>
    </submittedName>
</protein>
<dbReference type="GO" id="GO:0000175">
    <property type="term" value="F:3'-5'-RNA exonuclease activity"/>
    <property type="evidence" value="ECO:0007669"/>
    <property type="project" value="TreeGrafter"/>
</dbReference>
<reference evidence="3" key="1">
    <citation type="submission" date="2021-10" db="EMBL/GenBank/DDBJ databases">
        <title>Tropical sea cucumber genome reveals ecological adaptation and Cuvierian tubules defense mechanism.</title>
        <authorList>
            <person name="Chen T."/>
        </authorList>
    </citation>
    <scope>NUCLEOTIDE SEQUENCE</scope>
    <source>
        <strain evidence="3">Nanhai2018</strain>
        <tissue evidence="3">Muscle</tissue>
    </source>
</reference>
<dbReference type="Gene3D" id="3.60.10.10">
    <property type="entry name" value="Endonuclease/exonuclease/phosphatase"/>
    <property type="match status" value="1"/>
</dbReference>
<dbReference type="PANTHER" id="PTHR12121:SF34">
    <property type="entry name" value="PROTEIN ANGEL"/>
    <property type="match status" value="1"/>
</dbReference>
<gene>
    <name evidence="3" type="ORF">HOLleu_09004</name>
</gene>
<feature type="domain" description="Endonuclease/exonuclease/phosphatase" evidence="2">
    <location>
        <begin position="190"/>
        <end position="556"/>
    </location>
</feature>
<dbReference type="OrthoDB" id="10253982at2759"/>